<protein>
    <recommendedName>
        <fullName evidence="6">Hsp70-like protein</fullName>
    </recommendedName>
</protein>
<dbReference type="PANTHER" id="PTHR14187:SF5">
    <property type="entry name" value="HEAT SHOCK 70 KDA PROTEIN 12A"/>
    <property type="match status" value="1"/>
</dbReference>
<dbReference type="STRING" id="73230.A0A2B7ZDV2"/>
<dbReference type="SUPFAM" id="SSF53067">
    <property type="entry name" value="Actin-like ATPase domain"/>
    <property type="match status" value="2"/>
</dbReference>
<dbReference type="Gene3D" id="3.30.420.40">
    <property type="match status" value="3"/>
</dbReference>
<proteinExistence type="predicted"/>
<dbReference type="PANTHER" id="PTHR14187">
    <property type="entry name" value="ALPHA KINASE/ELONGATION FACTOR 2 KINASE"/>
    <property type="match status" value="1"/>
</dbReference>
<dbReference type="CDD" id="cd10170">
    <property type="entry name" value="ASKHA_NBD_HSP70"/>
    <property type="match status" value="1"/>
</dbReference>
<sequence>MAPILQFGLEDSPKPPRTPKSKVANKGLEGAIMRRNTIKQEDEEGNEPCSPSPSKRIKKDPARPRLIIGIDFGTTYSAGVAIVHSEGGPADIEVIKQWPGNFDEVRNKVPSTIADSIDESESRLWGYEVPAGVPCSSWFKLRMAPSNTSAIQDDPLLLQSVGPGLLRIPEGETPAMLCKEYLHQLYKHVLAKIGREYTKSMLDTLRAEVVLTTPADWNMEYKVSLRQAARAAGVASRVGDSISTIDEPEAAALAAFEASRKQGNLGIFKLNTNVVVVDIGGGTIDIITYTITRKIPLKITEACRGAGAKCGATTIDRELHKLMESKYGTAFSSLQVKETGHGSQFMARFESVKKRFKGHGEGYDKEYKIPLLMDIEDGAGYEGGLGEVTVTSEEIVQMFDKVVMRAFEMIREQISRVAEANNNPVNLIVLCGGMADSGYVQKRFDQFCAEDLKGEAETIVPRDSWSAIARGAVLHALKPSVVESRKSRWSYGLGIHRAFDPERDSGEHRFKCPARGPRVKGCIQWFIRRDDTIQEKVKWIHGYIAMKKSGRARDTFGDLLLYRSQNPTPGDRVNDPDVEQFAKLRITIPFQSLETDKKLMIGHRIDVNEKTVEFEAKCGRKMIGKMEVDYKDADK</sequence>
<organism evidence="4 5">
    <name type="scientific">[Emmonsia] crescens</name>
    <dbReference type="NCBI Taxonomy" id="73230"/>
    <lineage>
        <taxon>Eukaryota</taxon>
        <taxon>Fungi</taxon>
        <taxon>Dikarya</taxon>
        <taxon>Ascomycota</taxon>
        <taxon>Pezizomycotina</taxon>
        <taxon>Eurotiomycetes</taxon>
        <taxon>Eurotiomycetidae</taxon>
        <taxon>Onygenales</taxon>
        <taxon>Ajellomycetaceae</taxon>
        <taxon>Emergomyces</taxon>
    </lineage>
</organism>
<dbReference type="Pfam" id="PF00012">
    <property type="entry name" value="HSP70"/>
    <property type="match status" value="1"/>
</dbReference>
<keyword evidence="2" id="KW-0067">ATP-binding</keyword>
<gene>
    <name evidence="4" type="ORF">GX50_05849</name>
</gene>
<dbReference type="GO" id="GO:0005524">
    <property type="term" value="F:ATP binding"/>
    <property type="evidence" value="ECO:0007669"/>
    <property type="project" value="UniProtKB-KW"/>
</dbReference>
<comment type="caution">
    <text evidence="4">The sequence shown here is derived from an EMBL/GenBank/DDBJ whole genome shotgun (WGS) entry which is preliminary data.</text>
</comment>
<dbReference type="InterPro" id="IPR043129">
    <property type="entry name" value="ATPase_NBD"/>
</dbReference>
<feature type="region of interest" description="Disordered" evidence="3">
    <location>
        <begin position="1"/>
        <end position="60"/>
    </location>
</feature>
<evidence type="ECO:0000256" key="1">
    <source>
        <dbReference type="ARBA" id="ARBA00022741"/>
    </source>
</evidence>
<dbReference type="EMBL" id="PDND01000130">
    <property type="protein sequence ID" value="PGH31369.1"/>
    <property type="molecule type" value="Genomic_DNA"/>
</dbReference>
<keyword evidence="5" id="KW-1185">Reference proteome</keyword>
<accession>A0A2B7ZDV2</accession>
<name>A0A2B7ZDV2_9EURO</name>
<evidence type="ECO:0000256" key="3">
    <source>
        <dbReference type="SAM" id="MobiDB-lite"/>
    </source>
</evidence>
<evidence type="ECO:0000256" key="2">
    <source>
        <dbReference type="ARBA" id="ARBA00022840"/>
    </source>
</evidence>
<keyword evidence="1" id="KW-0547">Nucleotide-binding</keyword>
<dbReference type="GO" id="GO:0140662">
    <property type="term" value="F:ATP-dependent protein folding chaperone"/>
    <property type="evidence" value="ECO:0007669"/>
    <property type="project" value="InterPro"/>
</dbReference>
<evidence type="ECO:0008006" key="6">
    <source>
        <dbReference type="Google" id="ProtNLM"/>
    </source>
</evidence>
<dbReference type="AlphaFoldDB" id="A0A2B7ZDV2"/>
<dbReference type="VEuPathDB" id="FungiDB:EMCG_09694"/>
<dbReference type="InterPro" id="IPR013126">
    <property type="entry name" value="Hsp_70_fam"/>
</dbReference>
<reference evidence="4 5" key="1">
    <citation type="submission" date="2017-10" db="EMBL/GenBank/DDBJ databases">
        <title>Comparative genomics in systemic dimorphic fungi from Ajellomycetaceae.</title>
        <authorList>
            <person name="Munoz J.F."/>
            <person name="Mcewen J.G."/>
            <person name="Clay O.K."/>
            <person name="Cuomo C.A."/>
        </authorList>
    </citation>
    <scope>NUCLEOTIDE SEQUENCE [LARGE SCALE GENOMIC DNA]</scope>
    <source>
        <strain evidence="4 5">UAMH4076</strain>
    </source>
</reference>
<evidence type="ECO:0000313" key="4">
    <source>
        <dbReference type="EMBL" id="PGH31369.1"/>
    </source>
</evidence>
<dbReference type="Gene3D" id="3.90.640.10">
    <property type="entry name" value="Actin, Chain A, domain 4"/>
    <property type="match status" value="1"/>
</dbReference>
<evidence type="ECO:0000313" key="5">
    <source>
        <dbReference type="Proteomes" id="UP000226031"/>
    </source>
</evidence>
<dbReference type="Proteomes" id="UP000226031">
    <property type="component" value="Unassembled WGS sequence"/>
</dbReference>